<feature type="domain" description="Peptidase M1 membrane alanine aminopeptidase" evidence="1">
    <location>
        <begin position="263"/>
        <end position="464"/>
    </location>
</feature>
<protein>
    <submittedName>
        <fullName evidence="3">Peptidase M1-like protein</fullName>
    </submittedName>
</protein>
<dbReference type="CDD" id="cd09603">
    <property type="entry name" value="M1_APN_like"/>
    <property type="match status" value="1"/>
</dbReference>
<evidence type="ECO:0000313" key="3">
    <source>
        <dbReference type="EMBL" id="RAR70141.1"/>
    </source>
</evidence>
<comment type="caution">
    <text evidence="3">The sequence shown here is derived from an EMBL/GenBank/DDBJ whole genome shotgun (WGS) entry which is preliminary data.</text>
</comment>
<dbReference type="PANTHER" id="PTHR11533:SF174">
    <property type="entry name" value="PUROMYCIN-SENSITIVE AMINOPEPTIDASE-RELATED"/>
    <property type="match status" value="1"/>
</dbReference>
<dbReference type="SUPFAM" id="SSF63737">
    <property type="entry name" value="Leukotriene A4 hydrolase N-terminal domain"/>
    <property type="match status" value="1"/>
</dbReference>
<dbReference type="Pfam" id="PF01433">
    <property type="entry name" value="Peptidase_M1"/>
    <property type="match status" value="1"/>
</dbReference>
<dbReference type="EMBL" id="QLSZ01000012">
    <property type="protein sequence ID" value="RAR70141.1"/>
    <property type="molecule type" value="Genomic_DNA"/>
</dbReference>
<dbReference type="GO" id="GO:0005615">
    <property type="term" value="C:extracellular space"/>
    <property type="evidence" value="ECO:0007669"/>
    <property type="project" value="TreeGrafter"/>
</dbReference>
<evidence type="ECO:0000259" key="2">
    <source>
        <dbReference type="Pfam" id="PF17900"/>
    </source>
</evidence>
<dbReference type="SUPFAM" id="SSF55486">
    <property type="entry name" value="Metalloproteases ('zincins'), catalytic domain"/>
    <property type="match status" value="1"/>
</dbReference>
<dbReference type="GO" id="GO:0005737">
    <property type="term" value="C:cytoplasm"/>
    <property type="evidence" value="ECO:0007669"/>
    <property type="project" value="TreeGrafter"/>
</dbReference>
<dbReference type="Gene3D" id="2.60.40.1730">
    <property type="entry name" value="tricorn interacting facor f3 domain"/>
    <property type="match status" value="1"/>
</dbReference>
<organism evidence="3 4">
    <name type="scientific">Flavobacterium aciduliphilum</name>
    <dbReference type="NCBI Taxonomy" id="1101402"/>
    <lineage>
        <taxon>Bacteria</taxon>
        <taxon>Pseudomonadati</taxon>
        <taxon>Bacteroidota</taxon>
        <taxon>Flavobacteriia</taxon>
        <taxon>Flavobacteriales</taxon>
        <taxon>Flavobacteriaceae</taxon>
        <taxon>Flavobacterium</taxon>
    </lineage>
</organism>
<sequence>MKQLLLFCVTFVSIQSLSAQETFTRKDSLQGSLRHERTCYDVLRYDLNLKINIDDKSIEGYNDITFKVVEHTQKIQVDLFENMRIDSIVCNSKKLNYKREFLAVFIDFPNDLTLNSIEKIRFYYSGNPQIAKHAPWDGGFVFTTDKNGSPWVGVACQGTGASLWYPCKDSQNDEPDQGATIKVAVPNGLTEVSNGRLTGTEDLKNGYTRWDWEVKNPINTYDITVNIANYTHIHDQLEDLDIDYYVLKHNEEKARKQFDADVKPMLTCFQQKFGPYPFKEDGYKLVETPYLGMEHQSAVAYGNKYLKGYLGSDLSMSGVGLSFDYIIVHESGHEWFGNSITSKDIADMWIHEGFTQYTELVFIECQKGYEKAMQYAKGLQRNVSNDTPIIGPYGVNKEGSGDMYPKGALLLNTLRHVINNDESWWKLILKYSETFRHQIIDTETVVAFFNQESGMNLTPIFNQYLRYTTIPKLEIRSHKKKFEYRWVASEPHFAMPIDITINGEIVRIYPTNDWTKSKQTIQNLDDVEVHTNAFFVKVSK</sequence>
<accession>A0A328Y7S8</accession>
<dbReference type="GO" id="GO:0070006">
    <property type="term" value="F:metalloaminopeptidase activity"/>
    <property type="evidence" value="ECO:0007669"/>
    <property type="project" value="TreeGrafter"/>
</dbReference>
<dbReference type="Pfam" id="PF17900">
    <property type="entry name" value="Peptidase_M1_N"/>
    <property type="match status" value="1"/>
</dbReference>
<proteinExistence type="predicted"/>
<dbReference type="AlphaFoldDB" id="A0A328Y7S8"/>
<dbReference type="GO" id="GO:0042277">
    <property type="term" value="F:peptide binding"/>
    <property type="evidence" value="ECO:0007669"/>
    <property type="project" value="TreeGrafter"/>
</dbReference>
<dbReference type="Proteomes" id="UP000248840">
    <property type="component" value="Unassembled WGS sequence"/>
</dbReference>
<dbReference type="PANTHER" id="PTHR11533">
    <property type="entry name" value="PROTEASE M1 ZINC METALLOPROTEASE"/>
    <property type="match status" value="1"/>
</dbReference>
<gene>
    <name evidence="3" type="ORF">CLV55_11253</name>
</gene>
<dbReference type="GO" id="GO:0043171">
    <property type="term" value="P:peptide catabolic process"/>
    <property type="evidence" value="ECO:0007669"/>
    <property type="project" value="TreeGrafter"/>
</dbReference>
<dbReference type="InterPro" id="IPR027268">
    <property type="entry name" value="Peptidase_M4/M1_CTD_sf"/>
</dbReference>
<dbReference type="OrthoDB" id="100605at2"/>
<dbReference type="InterPro" id="IPR045357">
    <property type="entry name" value="Aminopeptidase_N-like_N"/>
</dbReference>
<evidence type="ECO:0000259" key="1">
    <source>
        <dbReference type="Pfam" id="PF01433"/>
    </source>
</evidence>
<evidence type="ECO:0000313" key="4">
    <source>
        <dbReference type="Proteomes" id="UP000248840"/>
    </source>
</evidence>
<reference evidence="3 4" key="1">
    <citation type="submission" date="2018-06" db="EMBL/GenBank/DDBJ databases">
        <title>Genomic Encyclopedia of Archaeal and Bacterial Type Strains, Phase II (KMG-II): from individual species to whole genera.</title>
        <authorList>
            <person name="Goeker M."/>
        </authorList>
    </citation>
    <scope>NUCLEOTIDE SEQUENCE [LARGE SCALE GENOMIC DNA]</scope>
    <source>
        <strain evidence="3 4">DSM 25663</strain>
    </source>
</reference>
<dbReference type="InterPro" id="IPR050344">
    <property type="entry name" value="Peptidase_M1_aminopeptidases"/>
</dbReference>
<dbReference type="GO" id="GO:0008270">
    <property type="term" value="F:zinc ion binding"/>
    <property type="evidence" value="ECO:0007669"/>
    <property type="project" value="InterPro"/>
</dbReference>
<name>A0A328Y7S8_9FLAO</name>
<dbReference type="GO" id="GO:0016020">
    <property type="term" value="C:membrane"/>
    <property type="evidence" value="ECO:0007669"/>
    <property type="project" value="TreeGrafter"/>
</dbReference>
<feature type="domain" description="Aminopeptidase N-like N-terminal" evidence="2">
    <location>
        <begin position="44"/>
        <end position="221"/>
    </location>
</feature>
<dbReference type="RefSeq" id="WP_112113964.1">
    <property type="nucleotide sequence ID" value="NZ_QLSZ01000012.1"/>
</dbReference>
<dbReference type="InterPro" id="IPR014782">
    <property type="entry name" value="Peptidase_M1_dom"/>
</dbReference>
<dbReference type="Gene3D" id="1.10.390.10">
    <property type="entry name" value="Neutral Protease Domain 2"/>
    <property type="match status" value="1"/>
</dbReference>
<dbReference type="InterPro" id="IPR042097">
    <property type="entry name" value="Aminopeptidase_N-like_N_sf"/>
</dbReference>
<keyword evidence="4" id="KW-1185">Reference proteome</keyword>